<feature type="transmembrane region" description="Helical" evidence="1">
    <location>
        <begin position="54"/>
        <end position="75"/>
    </location>
</feature>
<organism evidence="2 3">
    <name type="scientific">Halorussus caseinilyticus</name>
    <dbReference type="NCBI Taxonomy" id="3034025"/>
    <lineage>
        <taxon>Archaea</taxon>
        <taxon>Methanobacteriati</taxon>
        <taxon>Methanobacteriota</taxon>
        <taxon>Stenosarchaea group</taxon>
        <taxon>Halobacteria</taxon>
        <taxon>Halobacteriales</taxon>
        <taxon>Haladaptataceae</taxon>
        <taxon>Halorussus</taxon>
    </lineage>
</organism>
<comment type="caution">
    <text evidence="2">The sequence shown here is derived from an EMBL/GenBank/DDBJ whole genome shotgun (WGS) entry which is preliminary data.</text>
</comment>
<evidence type="ECO:0008006" key="4">
    <source>
        <dbReference type="Google" id="ProtNLM"/>
    </source>
</evidence>
<evidence type="ECO:0000313" key="2">
    <source>
        <dbReference type="EMBL" id="MFC7078944.1"/>
    </source>
</evidence>
<keyword evidence="1" id="KW-0472">Membrane</keyword>
<dbReference type="RefSeq" id="WP_382208491.1">
    <property type="nucleotide sequence ID" value="NZ_JBHSZH010000001.1"/>
</dbReference>
<name>A0ABD5WLM9_9EURY</name>
<protein>
    <recommendedName>
        <fullName evidence="4">DUF2306 domain-containing protein</fullName>
    </recommendedName>
</protein>
<dbReference type="EMBL" id="JBHSZH010000001">
    <property type="protein sequence ID" value="MFC7078944.1"/>
    <property type="molecule type" value="Genomic_DNA"/>
</dbReference>
<evidence type="ECO:0000313" key="3">
    <source>
        <dbReference type="Proteomes" id="UP001596407"/>
    </source>
</evidence>
<reference evidence="2 3" key="1">
    <citation type="journal article" date="2019" name="Int. J. Syst. Evol. Microbiol.">
        <title>The Global Catalogue of Microorganisms (GCM) 10K type strain sequencing project: providing services to taxonomists for standard genome sequencing and annotation.</title>
        <authorList>
            <consortium name="The Broad Institute Genomics Platform"/>
            <consortium name="The Broad Institute Genome Sequencing Center for Infectious Disease"/>
            <person name="Wu L."/>
            <person name="Ma J."/>
        </authorList>
    </citation>
    <scope>NUCLEOTIDE SEQUENCE [LARGE SCALE GENOMIC DNA]</scope>
    <source>
        <strain evidence="2 3">DT72</strain>
    </source>
</reference>
<gene>
    <name evidence="2" type="ORF">ACFQJ6_01170</name>
</gene>
<keyword evidence="1" id="KW-0812">Transmembrane</keyword>
<keyword evidence="1" id="KW-1133">Transmembrane helix</keyword>
<dbReference type="AlphaFoldDB" id="A0ABD5WLM9"/>
<proteinExistence type="predicted"/>
<accession>A0ABD5WLM9</accession>
<evidence type="ECO:0000256" key="1">
    <source>
        <dbReference type="SAM" id="Phobius"/>
    </source>
</evidence>
<sequence>MALAPLTAHASGDASAAAVHFLGSVLVTMAAAFFGFYAVRNLRLNRLESQGPFWRYLALVGAAAGLYGLLGVAGTVVRSRALTAFGHGALLLCIVFLAFSMREVYYNSALAPPPRTGSSRSTPCAG</sequence>
<feature type="transmembrane region" description="Helical" evidence="1">
    <location>
        <begin position="20"/>
        <end position="42"/>
    </location>
</feature>
<feature type="transmembrane region" description="Helical" evidence="1">
    <location>
        <begin position="81"/>
        <end position="99"/>
    </location>
</feature>
<keyword evidence="3" id="KW-1185">Reference proteome</keyword>
<dbReference type="Proteomes" id="UP001596407">
    <property type="component" value="Unassembled WGS sequence"/>
</dbReference>